<evidence type="ECO:0000313" key="3">
    <source>
        <dbReference type="EMBL" id="KAJ3449264.1"/>
    </source>
</evidence>
<gene>
    <name evidence="3" type="ORF">M0812_05409</name>
</gene>
<dbReference type="Proteomes" id="UP001146793">
    <property type="component" value="Unassembled WGS sequence"/>
</dbReference>
<feature type="transmembrane region" description="Helical" evidence="2">
    <location>
        <begin position="83"/>
        <end position="102"/>
    </location>
</feature>
<dbReference type="InterPro" id="IPR036259">
    <property type="entry name" value="MFS_trans_sf"/>
</dbReference>
<feature type="transmembrane region" description="Helical" evidence="2">
    <location>
        <begin position="49"/>
        <end position="71"/>
    </location>
</feature>
<keyword evidence="2" id="KW-0472">Membrane</keyword>
<dbReference type="SUPFAM" id="SSF103473">
    <property type="entry name" value="MFS general substrate transporter"/>
    <property type="match status" value="1"/>
</dbReference>
<keyword evidence="2" id="KW-0812">Transmembrane</keyword>
<feature type="transmembrane region" description="Helical" evidence="2">
    <location>
        <begin position="360"/>
        <end position="381"/>
    </location>
</feature>
<name>A0AAV8A4W0_9EUKA</name>
<reference evidence="3" key="1">
    <citation type="submission" date="2022-08" db="EMBL/GenBank/DDBJ databases">
        <title>Novel sulphate-reducing endosymbionts in the free-living metamonad Anaeramoeba.</title>
        <authorList>
            <person name="Jerlstrom-Hultqvist J."/>
            <person name="Cepicka I."/>
            <person name="Gallot-Lavallee L."/>
            <person name="Salas-Leiva D."/>
            <person name="Curtis B.A."/>
            <person name="Zahonova K."/>
            <person name="Pipaliya S."/>
            <person name="Dacks J."/>
            <person name="Roger A.J."/>
        </authorList>
    </citation>
    <scope>NUCLEOTIDE SEQUENCE</scope>
    <source>
        <strain evidence="3">Busselton2</strain>
    </source>
</reference>
<protein>
    <submittedName>
        <fullName evidence="3">Protein yippee-like</fullName>
    </submittedName>
</protein>
<feature type="transmembrane region" description="Helical" evidence="2">
    <location>
        <begin position="334"/>
        <end position="353"/>
    </location>
</feature>
<organism evidence="3 4">
    <name type="scientific">Anaeramoeba flamelloides</name>
    <dbReference type="NCBI Taxonomy" id="1746091"/>
    <lineage>
        <taxon>Eukaryota</taxon>
        <taxon>Metamonada</taxon>
        <taxon>Anaeramoebidae</taxon>
        <taxon>Anaeramoeba</taxon>
    </lineage>
</organism>
<comment type="caution">
    <text evidence="3">The sequence shown here is derived from an EMBL/GenBank/DDBJ whole genome shotgun (WGS) entry which is preliminary data.</text>
</comment>
<feature type="transmembrane region" description="Helical" evidence="2">
    <location>
        <begin position="108"/>
        <end position="130"/>
    </location>
</feature>
<dbReference type="AlphaFoldDB" id="A0AAV8A4W0"/>
<evidence type="ECO:0000256" key="1">
    <source>
        <dbReference type="SAM" id="MobiDB-lite"/>
    </source>
</evidence>
<sequence>MDQFLSFLLVLCPICFFTGITNATLALTHWQIFVPLSISIWKYEMEEVIFLSVALDFFSSALSILLLRNLFLKKGVKLIIPKFVNLFGIVATISSIVGWLIREYTLEYLSMVLGTGVSWALLLFFFVFVMKSLKERKIMKEKKALLAQKKATKVPGICSSADTEKMKLKNNRFYEIGDIPLQCVNNVETKTVTSGSEIKNSSNRIENSNLMKEQDLESQSQSKSQNQNQNQNQNQKKIKLEAELKPWAGDFKNKQFKITFILFVIFLIPTFMGGAVIGIGPGLFLGVLFSKLFGFGPLNSSVVANFLMELQMIVMTIGYLGENNNDYSFLLPRFLILLPFSLGGVIVGCLYSVKISKLKVFILNSTIFAIGFTISVIVYLLPND</sequence>
<feature type="compositionally biased region" description="Low complexity" evidence="1">
    <location>
        <begin position="218"/>
        <end position="235"/>
    </location>
</feature>
<proteinExistence type="predicted"/>
<keyword evidence="2" id="KW-1133">Transmembrane helix</keyword>
<dbReference type="EMBL" id="JANTQA010000012">
    <property type="protein sequence ID" value="KAJ3449264.1"/>
    <property type="molecule type" value="Genomic_DNA"/>
</dbReference>
<evidence type="ECO:0000256" key="2">
    <source>
        <dbReference type="SAM" id="Phobius"/>
    </source>
</evidence>
<evidence type="ECO:0000313" key="4">
    <source>
        <dbReference type="Proteomes" id="UP001146793"/>
    </source>
</evidence>
<accession>A0AAV8A4W0</accession>
<feature type="region of interest" description="Disordered" evidence="1">
    <location>
        <begin position="213"/>
        <end position="236"/>
    </location>
</feature>
<feature type="transmembrane region" description="Helical" evidence="2">
    <location>
        <begin position="260"/>
        <end position="289"/>
    </location>
</feature>